<organism evidence="1 2">
    <name type="scientific">Hirsutella minnesotensis 3608</name>
    <dbReference type="NCBI Taxonomy" id="1043627"/>
    <lineage>
        <taxon>Eukaryota</taxon>
        <taxon>Fungi</taxon>
        <taxon>Dikarya</taxon>
        <taxon>Ascomycota</taxon>
        <taxon>Pezizomycotina</taxon>
        <taxon>Sordariomycetes</taxon>
        <taxon>Hypocreomycetidae</taxon>
        <taxon>Hypocreales</taxon>
        <taxon>Ophiocordycipitaceae</taxon>
        <taxon>Hirsutella</taxon>
    </lineage>
</organism>
<dbReference type="Proteomes" id="UP000054481">
    <property type="component" value="Unassembled WGS sequence"/>
</dbReference>
<name>A0A0F7ZP69_9HYPO</name>
<sequence length="100" mass="11233">MGWAPNVFKELKEYLAAPKRLGPCTPPHFRSKVRSSPELVDVRNPAAIVDEDPLERAVRDMEAGVGIFAPHLLDAAYRNGTPEWLVRFFFLCATQFAECS</sequence>
<evidence type="ECO:0000313" key="1">
    <source>
        <dbReference type="EMBL" id="KJZ74980.1"/>
    </source>
</evidence>
<dbReference type="AlphaFoldDB" id="A0A0F7ZP69"/>
<accession>A0A0F7ZP69</accession>
<proteinExistence type="predicted"/>
<dbReference type="EMBL" id="KQ030521">
    <property type="protein sequence ID" value="KJZ74980.1"/>
    <property type="molecule type" value="Genomic_DNA"/>
</dbReference>
<protein>
    <submittedName>
        <fullName evidence="1">Uncharacterized protein</fullName>
    </submittedName>
</protein>
<reference evidence="1 2" key="1">
    <citation type="journal article" date="2014" name="Genome Biol. Evol.">
        <title>Comparative genomics and transcriptomics analyses reveal divergent lifestyle features of nematode endoparasitic fungus Hirsutella minnesotensis.</title>
        <authorList>
            <person name="Lai Y."/>
            <person name="Liu K."/>
            <person name="Zhang X."/>
            <person name="Zhang X."/>
            <person name="Li K."/>
            <person name="Wang N."/>
            <person name="Shu C."/>
            <person name="Wu Y."/>
            <person name="Wang C."/>
            <person name="Bushley K.E."/>
            <person name="Xiang M."/>
            <person name="Liu X."/>
        </authorList>
    </citation>
    <scope>NUCLEOTIDE SEQUENCE [LARGE SCALE GENOMIC DNA]</scope>
    <source>
        <strain evidence="1 2">3608</strain>
    </source>
</reference>
<keyword evidence="2" id="KW-1185">Reference proteome</keyword>
<gene>
    <name evidence="1" type="ORF">HIM_05711</name>
</gene>
<evidence type="ECO:0000313" key="2">
    <source>
        <dbReference type="Proteomes" id="UP000054481"/>
    </source>
</evidence>